<feature type="transmembrane region" description="Helical" evidence="1">
    <location>
        <begin position="37"/>
        <end position="54"/>
    </location>
</feature>
<evidence type="ECO:0000256" key="1">
    <source>
        <dbReference type="SAM" id="Phobius"/>
    </source>
</evidence>
<name>A0AAD3D2D4_9STRA</name>
<accession>A0AAD3D2D4</accession>
<evidence type="ECO:0008006" key="4">
    <source>
        <dbReference type="Google" id="ProtNLM"/>
    </source>
</evidence>
<dbReference type="EMBL" id="BLLK01000047">
    <property type="protein sequence ID" value="GFH55255.1"/>
    <property type="molecule type" value="Genomic_DNA"/>
</dbReference>
<keyword evidence="1" id="KW-1133">Transmembrane helix</keyword>
<dbReference type="AlphaFoldDB" id="A0AAD3D2D4"/>
<comment type="caution">
    <text evidence="2">The sequence shown here is derived from an EMBL/GenBank/DDBJ whole genome shotgun (WGS) entry which is preliminary data.</text>
</comment>
<sequence>MVRHIAPKGFSSTVQSEFYNDLITSNNKTTRRKREKVKGVFAIGFLAIVTLFTIDSSSPKASITSSIPANELFPLSDRSLQEMEKYKQEYAHERPLSSKTTMLLGIFSTNDDEKYVHRRTYIRETYLNTGDPRICKLSEYIHQREYNMHPICQVPYTFIIAAGGKHRPYDHDDKEPITITPKKSKRINDEDDCTYLNIRESMEDGKSATYFKFGAEIASKYGIDYITKLDDDTIPSPTMLMDFIEDELPPSPFNRRIFGGRVWTTKANIYYGAGAFYFLSADLAHHISHNLSAKDRKSLSHFPKTEDADMGKFLFTHDRPLKFVNLSAHQFWEHDFKTEEAFRTRWSEILDPNRKEPRLPRRAKSVPWKHLCPNDILNPDGL</sequence>
<evidence type="ECO:0000313" key="3">
    <source>
        <dbReference type="Proteomes" id="UP001054902"/>
    </source>
</evidence>
<evidence type="ECO:0000313" key="2">
    <source>
        <dbReference type="EMBL" id="GFH55255.1"/>
    </source>
</evidence>
<protein>
    <recommendedName>
        <fullName evidence="4">Hexosyltransferase</fullName>
    </recommendedName>
</protein>
<reference evidence="2 3" key="1">
    <citation type="journal article" date="2021" name="Sci. Rep.">
        <title>The genome of the diatom Chaetoceros tenuissimus carries an ancient integrated fragment of an extant virus.</title>
        <authorList>
            <person name="Hongo Y."/>
            <person name="Kimura K."/>
            <person name="Takaki Y."/>
            <person name="Yoshida Y."/>
            <person name="Baba S."/>
            <person name="Kobayashi G."/>
            <person name="Nagasaki K."/>
            <person name="Hano T."/>
            <person name="Tomaru Y."/>
        </authorList>
    </citation>
    <scope>NUCLEOTIDE SEQUENCE [LARGE SCALE GENOMIC DNA]</scope>
    <source>
        <strain evidence="2 3">NIES-3715</strain>
    </source>
</reference>
<organism evidence="2 3">
    <name type="scientific">Chaetoceros tenuissimus</name>
    <dbReference type="NCBI Taxonomy" id="426638"/>
    <lineage>
        <taxon>Eukaryota</taxon>
        <taxon>Sar</taxon>
        <taxon>Stramenopiles</taxon>
        <taxon>Ochrophyta</taxon>
        <taxon>Bacillariophyta</taxon>
        <taxon>Coscinodiscophyceae</taxon>
        <taxon>Chaetocerotophycidae</taxon>
        <taxon>Chaetocerotales</taxon>
        <taxon>Chaetocerotaceae</taxon>
        <taxon>Chaetoceros</taxon>
    </lineage>
</organism>
<proteinExistence type="predicted"/>
<keyword evidence="1" id="KW-0812">Transmembrane</keyword>
<keyword evidence="3" id="KW-1185">Reference proteome</keyword>
<dbReference type="Proteomes" id="UP001054902">
    <property type="component" value="Unassembled WGS sequence"/>
</dbReference>
<keyword evidence="1" id="KW-0472">Membrane</keyword>
<gene>
    <name evidence="2" type="ORF">CTEN210_11731</name>
</gene>